<keyword evidence="2" id="KW-0520">NAD</keyword>
<keyword evidence="1" id="KW-0560">Oxidoreductase</keyword>
<comment type="caution">
    <text evidence="5">The sequence shown here is derived from an EMBL/GenBank/DDBJ whole genome shotgun (WGS) entry which is preliminary data.</text>
</comment>
<dbReference type="Pfam" id="PF22725">
    <property type="entry name" value="GFO_IDH_MocA_C3"/>
    <property type="match status" value="1"/>
</dbReference>
<dbReference type="PANTHER" id="PTHR43818">
    <property type="entry name" value="BCDNA.GH03377"/>
    <property type="match status" value="1"/>
</dbReference>
<evidence type="ECO:0000256" key="2">
    <source>
        <dbReference type="ARBA" id="ARBA00023027"/>
    </source>
</evidence>
<feature type="domain" description="GFO/IDH/MocA-like oxidoreductase" evidence="4">
    <location>
        <begin position="129"/>
        <end position="263"/>
    </location>
</feature>
<evidence type="ECO:0000256" key="1">
    <source>
        <dbReference type="ARBA" id="ARBA00023002"/>
    </source>
</evidence>
<feature type="domain" description="Gfo/Idh/MocA-like oxidoreductase N-terminal" evidence="3">
    <location>
        <begin position="7"/>
        <end position="111"/>
    </location>
</feature>
<dbReference type="GO" id="GO:0016491">
    <property type="term" value="F:oxidoreductase activity"/>
    <property type="evidence" value="ECO:0007669"/>
    <property type="project" value="UniProtKB-KW"/>
</dbReference>
<dbReference type="GO" id="GO:0000166">
    <property type="term" value="F:nucleotide binding"/>
    <property type="evidence" value="ECO:0007669"/>
    <property type="project" value="InterPro"/>
</dbReference>
<evidence type="ECO:0000259" key="4">
    <source>
        <dbReference type="Pfam" id="PF22725"/>
    </source>
</evidence>
<dbReference type="Pfam" id="PF01408">
    <property type="entry name" value="GFO_IDH_MocA"/>
    <property type="match status" value="1"/>
</dbReference>
<dbReference type="Proteomes" id="UP000228758">
    <property type="component" value="Unassembled WGS sequence"/>
</dbReference>
<dbReference type="InterPro" id="IPR055170">
    <property type="entry name" value="GFO_IDH_MocA-like_dom"/>
</dbReference>
<keyword evidence="6" id="KW-1185">Reference proteome</keyword>
<evidence type="ECO:0000313" key="5">
    <source>
        <dbReference type="EMBL" id="PJJ73357.1"/>
    </source>
</evidence>
<dbReference type="SUPFAM" id="SSF51735">
    <property type="entry name" value="NAD(P)-binding Rossmann-fold domains"/>
    <property type="match status" value="1"/>
</dbReference>
<dbReference type="AlphaFoldDB" id="A0A2M9CN69"/>
<dbReference type="RefSeq" id="WP_100365454.1">
    <property type="nucleotide sequence ID" value="NZ_PGFF01000001.1"/>
</dbReference>
<dbReference type="EMBL" id="PGFF01000001">
    <property type="protein sequence ID" value="PJJ73357.1"/>
    <property type="molecule type" value="Genomic_DNA"/>
</dbReference>
<dbReference type="Gene3D" id="3.30.360.10">
    <property type="entry name" value="Dihydrodipicolinate Reductase, domain 2"/>
    <property type="match status" value="1"/>
</dbReference>
<sequence length="364" mass="38045">MGEPHGIGIVGLGVISAQYLKTLGSHPAVRIAATADLDMARAAEVADRFPGCRALTVEELVADPSVQTVLNLTIPAAHAEVALAALSHGKDVYGEKPLAATLDAARTVMDATGSAWVGCAPDTVLGTGIQTARAVVDGGGIGRPVAATASWVSPGHESWHPHPDFYYRDGGGPLLDMGPYYLTSLVHLLGPVARVSGASSRPKEVRRIASGPRAGEQIPVEVDTHVTGVLEHVGGALSTVTFSFDAVDSGAAPLEIHGETASLSLPDPNMFDGEVRMRRIGDAGWSPVQERAGYENAGRGIGLLDHVTGRGSRASGEVALHVLEVMTALLASAREGRRLDLTTTAERPPLVPFTPYEEWTRLSS</sequence>
<organism evidence="5 6">
    <name type="scientific">Diaminobutyricimonas aerilata</name>
    <dbReference type="NCBI Taxonomy" id="1162967"/>
    <lineage>
        <taxon>Bacteria</taxon>
        <taxon>Bacillati</taxon>
        <taxon>Actinomycetota</taxon>
        <taxon>Actinomycetes</taxon>
        <taxon>Micrococcales</taxon>
        <taxon>Microbacteriaceae</taxon>
        <taxon>Diaminobutyricimonas</taxon>
    </lineage>
</organism>
<reference evidence="5 6" key="1">
    <citation type="submission" date="2017-11" db="EMBL/GenBank/DDBJ databases">
        <title>Genomic Encyclopedia of Archaeal and Bacterial Type Strains, Phase II (KMG-II): From Individual Species to Whole Genera.</title>
        <authorList>
            <person name="Goeker M."/>
        </authorList>
    </citation>
    <scope>NUCLEOTIDE SEQUENCE [LARGE SCALE GENOMIC DNA]</scope>
    <source>
        <strain evidence="5 6">DSM 27393</strain>
    </source>
</reference>
<dbReference type="InterPro" id="IPR050463">
    <property type="entry name" value="Gfo/Idh/MocA_oxidrdct_glycsds"/>
</dbReference>
<proteinExistence type="predicted"/>
<dbReference type="Gene3D" id="3.40.50.720">
    <property type="entry name" value="NAD(P)-binding Rossmann-like Domain"/>
    <property type="match status" value="1"/>
</dbReference>
<dbReference type="PANTHER" id="PTHR43818:SF11">
    <property type="entry name" value="BCDNA.GH03377"/>
    <property type="match status" value="1"/>
</dbReference>
<evidence type="ECO:0000259" key="3">
    <source>
        <dbReference type="Pfam" id="PF01408"/>
    </source>
</evidence>
<dbReference type="OrthoDB" id="9776544at2"/>
<dbReference type="SUPFAM" id="SSF55347">
    <property type="entry name" value="Glyceraldehyde-3-phosphate dehydrogenase-like, C-terminal domain"/>
    <property type="match status" value="1"/>
</dbReference>
<name>A0A2M9CN69_9MICO</name>
<evidence type="ECO:0000313" key="6">
    <source>
        <dbReference type="Proteomes" id="UP000228758"/>
    </source>
</evidence>
<accession>A0A2M9CN69</accession>
<protein>
    <submittedName>
        <fullName evidence="5">Putative dehydrogenase</fullName>
    </submittedName>
</protein>
<dbReference type="InterPro" id="IPR000683">
    <property type="entry name" value="Gfo/Idh/MocA-like_OxRdtase_N"/>
</dbReference>
<dbReference type="InterPro" id="IPR036291">
    <property type="entry name" value="NAD(P)-bd_dom_sf"/>
</dbReference>
<gene>
    <name evidence="5" type="ORF">CLV46_2943</name>
</gene>